<dbReference type="Pfam" id="PF01593">
    <property type="entry name" value="Amino_oxidase"/>
    <property type="match status" value="1"/>
</dbReference>
<evidence type="ECO:0000313" key="2">
    <source>
        <dbReference type="EMBL" id="RJP14350.1"/>
    </source>
</evidence>
<dbReference type="Gene3D" id="3.50.50.60">
    <property type="entry name" value="FAD/NAD(P)-binding domain"/>
    <property type="match status" value="1"/>
</dbReference>
<dbReference type="InterPro" id="IPR036188">
    <property type="entry name" value="FAD/NAD-bd_sf"/>
</dbReference>
<dbReference type="InterPro" id="IPR002937">
    <property type="entry name" value="Amino_oxidase"/>
</dbReference>
<dbReference type="PANTHER" id="PTHR42923">
    <property type="entry name" value="PROTOPORPHYRINOGEN OXIDASE"/>
    <property type="match status" value="1"/>
</dbReference>
<sequence>MENRKVIIIGAGIGGLSAAYRLGKRGFTVEILEASNRPAGRMITMERNGDKADIGAQFYHSNYRRAFELMTALGLDSAKRYISGLIQYSLKDGSTCLYDRRNPYMKLLGPSGNLSMYRFVLRHIVFGPRIPAYRIARDLPKYDSMEVLEAFASPSDRMFREYFLTPISMGMSSGMPEWTSLYHFISMFKNVTLHKHITLTGGVASFAETLATHLPVEYEAPVQRILTERGRVAGVELADGSARKAGHVVVAVAPPAAAALLPEEMAEQRRFFESVLYAQLPMPVFFLDRPLNKNIWCYFNDPGLNRNFVFAIDQHSKAPEMSPSGKSILTGWAVHPRTLDLMKLPDEEIIKHAQEDIEIMIPGFSKYIEEVRVHRHSFVNALYPPGAYRSVLDFLKKTPELQGVSFVSSALGGTCIEAAMVSAADAVKRICGWGCMNLYEPAEEKAMMGERQ</sequence>
<feature type="domain" description="Amine oxidase" evidence="1">
    <location>
        <begin position="13"/>
        <end position="430"/>
    </location>
</feature>
<dbReference type="Proteomes" id="UP000265882">
    <property type="component" value="Unassembled WGS sequence"/>
</dbReference>
<reference evidence="2 3" key="1">
    <citation type="journal article" date="2017" name="ISME J.">
        <title>Energy and carbon metabolisms in a deep terrestrial subsurface fluid microbial community.</title>
        <authorList>
            <person name="Momper L."/>
            <person name="Jungbluth S.P."/>
            <person name="Lee M.D."/>
            <person name="Amend J.P."/>
        </authorList>
    </citation>
    <scope>NUCLEOTIDE SEQUENCE [LARGE SCALE GENOMIC DNA]</scope>
    <source>
        <strain evidence="2">SURF_5</strain>
    </source>
</reference>
<evidence type="ECO:0000259" key="1">
    <source>
        <dbReference type="Pfam" id="PF01593"/>
    </source>
</evidence>
<accession>A0A3A4NCC3</accession>
<proteinExistence type="predicted"/>
<dbReference type="AlphaFoldDB" id="A0A3A4NCC3"/>
<dbReference type="EMBL" id="QZKU01000144">
    <property type="protein sequence ID" value="RJP14350.1"/>
    <property type="molecule type" value="Genomic_DNA"/>
</dbReference>
<name>A0A3A4NCC3_ABYX5</name>
<dbReference type="SUPFAM" id="SSF51905">
    <property type="entry name" value="FAD/NAD(P)-binding domain"/>
    <property type="match status" value="1"/>
</dbReference>
<comment type="caution">
    <text evidence="2">The sequence shown here is derived from an EMBL/GenBank/DDBJ whole genome shotgun (WGS) entry which is preliminary data.</text>
</comment>
<gene>
    <name evidence="2" type="ORF">C4520_21805</name>
</gene>
<dbReference type="InterPro" id="IPR050464">
    <property type="entry name" value="Zeta_carotene_desat/Oxidored"/>
</dbReference>
<dbReference type="GO" id="GO:0016491">
    <property type="term" value="F:oxidoreductase activity"/>
    <property type="evidence" value="ECO:0007669"/>
    <property type="project" value="InterPro"/>
</dbReference>
<evidence type="ECO:0000313" key="3">
    <source>
        <dbReference type="Proteomes" id="UP000265882"/>
    </source>
</evidence>
<protein>
    <submittedName>
        <fullName evidence="2">FAD-dependent oxidoreductase</fullName>
    </submittedName>
</protein>
<organism evidence="2 3">
    <name type="scientific">Abyssobacteria bacterium (strain SURF_5)</name>
    <dbReference type="NCBI Taxonomy" id="2093360"/>
    <lineage>
        <taxon>Bacteria</taxon>
        <taxon>Pseudomonadati</taxon>
        <taxon>Candidatus Hydrogenedentota</taxon>
        <taxon>Candidatus Abyssobacteria</taxon>
    </lineage>
</organism>
<dbReference type="PRINTS" id="PR00420">
    <property type="entry name" value="RNGMNOXGNASE"/>
</dbReference>